<gene>
    <name evidence="17" type="ORF">CANARDRAFT_7379</name>
</gene>
<evidence type="ECO:0000256" key="2">
    <source>
        <dbReference type="ARBA" id="ARBA00005402"/>
    </source>
</evidence>
<proteinExistence type="inferred from homology"/>
<evidence type="ECO:0000256" key="8">
    <source>
        <dbReference type="ARBA" id="ARBA00023002"/>
    </source>
</evidence>
<keyword evidence="12 16" id="KW-1207">Sterol metabolism</keyword>
<keyword evidence="18" id="KW-1185">Reference proteome</keyword>
<feature type="transmembrane region" description="Helical" evidence="16">
    <location>
        <begin position="76"/>
        <end position="93"/>
    </location>
</feature>
<dbReference type="GO" id="GO:0005789">
    <property type="term" value="C:endoplasmic reticulum membrane"/>
    <property type="evidence" value="ECO:0007669"/>
    <property type="project" value="TreeGrafter"/>
</dbReference>
<evidence type="ECO:0000256" key="10">
    <source>
        <dbReference type="ARBA" id="ARBA00023098"/>
    </source>
</evidence>
<dbReference type="AlphaFoldDB" id="A0A1E4T2Q0"/>
<dbReference type="InterPro" id="IPR001171">
    <property type="entry name" value="ERG24_DHCR-like"/>
</dbReference>
<evidence type="ECO:0000256" key="7">
    <source>
        <dbReference type="ARBA" id="ARBA00022989"/>
    </source>
</evidence>
<feature type="transmembrane region" description="Helical" evidence="16">
    <location>
        <begin position="113"/>
        <end position="132"/>
    </location>
</feature>
<evidence type="ECO:0000256" key="3">
    <source>
        <dbReference type="ARBA" id="ARBA00022516"/>
    </source>
</evidence>
<evidence type="ECO:0000256" key="13">
    <source>
        <dbReference type="ARBA" id="ARBA00023221"/>
    </source>
</evidence>
<evidence type="ECO:0000256" key="11">
    <source>
        <dbReference type="ARBA" id="ARBA00023136"/>
    </source>
</evidence>
<evidence type="ECO:0000256" key="16">
    <source>
        <dbReference type="RuleBase" id="RU369120"/>
    </source>
</evidence>
<feature type="transmembrane region" description="Helical" evidence="16">
    <location>
        <begin position="243"/>
        <end position="262"/>
    </location>
</feature>
<dbReference type="Pfam" id="PF01222">
    <property type="entry name" value="ERG4_ERG24"/>
    <property type="match status" value="1"/>
</dbReference>
<dbReference type="Gene3D" id="1.20.120.1630">
    <property type="match status" value="1"/>
</dbReference>
<reference evidence="18" key="1">
    <citation type="submission" date="2016-04" db="EMBL/GenBank/DDBJ databases">
        <title>Comparative genomics of biotechnologically important yeasts.</title>
        <authorList>
            <consortium name="DOE Joint Genome Institute"/>
            <person name="Riley R."/>
            <person name="Haridas S."/>
            <person name="Wolfe K.H."/>
            <person name="Lopes M.R."/>
            <person name="Hittinger C.T."/>
            <person name="Goker M."/>
            <person name="Salamov A."/>
            <person name="Wisecaver J."/>
            <person name="Long T.M."/>
            <person name="Aerts A.L."/>
            <person name="Barry K."/>
            <person name="Choi C."/>
            <person name="Clum A."/>
            <person name="Coughlan A.Y."/>
            <person name="Deshpande S."/>
            <person name="Douglass A.P."/>
            <person name="Hanson S.J."/>
            <person name="Klenk H.-P."/>
            <person name="Labutti K."/>
            <person name="Lapidus A."/>
            <person name="Lindquist E."/>
            <person name="Lipzen A."/>
            <person name="Meier-Kolthoff J.P."/>
            <person name="Ohm R.A."/>
            <person name="Otillar R.P."/>
            <person name="Pangilinan J."/>
            <person name="Peng Y."/>
            <person name="Rokas A."/>
            <person name="Rosa C.A."/>
            <person name="Scheuner C."/>
            <person name="Sibirny A.A."/>
            <person name="Slot J.C."/>
            <person name="Stielow J.B."/>
            <person name="Sun H."/>
            <person name="Kurtzman C.P."/>
            <person name="Blackwell M."/>
            <person name="Grigoriev I.V."/>
            <person name="Jeffries T.W."/>
        </authorList>
    </citation>
    <scope>NUCLEOTIDE SEQUENCE [LARGE SCALE GENOMIC DNA]</scope>
    <source>
        <strain evidence="18">NRRL YB-2248</strain>
    </source>
</reference>
<feature type="transmembrane region" description="Helical" evidence="16">
    <location>
        <begin position="312"/>
        <end position="331"/>
    </location>
</feature>
<dbReference type="InterPro" id="IPR018083">
    <property type="entry name" value="Sterol_reductase_CS"/>
</dbReference>
<evidence type="ECO:0000256" key="5">
    <source>
        <dbReference type="ARBA" id="ARBA00022857"/>
    </source>
</evidence>
<dbReference type="OrthoDB" id="10262235at2759"/>
<dbReference type="PROSITE" id="PS01018">
    <property type="entry name" value="STEROL_REDUCT_2"/>
    <property type="match status" value="1"/>
</dbReference>
<comment type="catalytic activity">
    <reaction evidence="14">
        <text>4,4-dimethyl-5alpha-cholesta-8,24-dien-3beta-ol + NADP(+) = 4,4-dimethyl-5alpha-cholesta-8,14,24-trien-3beta-ol + NADPH + H(+)</text>
        <dbReference type="Rhea" id="RHEA:18561"/>
        <dbReference type="ChEBI" id="CHEBI:15378"/>
        <dbReference type="ChEBI" id="CHEBI:17813"/>
        <dbReference type="ChEBI" id="CHEBI:18364"/>
        <dbReference type="ChEBI" id="CHEBI:57783"/>
        <dbReference type="ChEBI" id="CHEBI:58349"/>
        <dbReference type="EC" id="1.3.1.70"/>
    </reaction>
    <physiologicalReaction direction="right-to-left" evidence="14">
        <dbReference type="Rhea" id="RHEA:18563"/>
    </physiologicalReaction>
</comment>
<dbReference type="STRING" id="983967.A0A1E4T2Q0"/>
<keyword evidence="10 16" id="KW-0443">Lipid metabolism</keyword>
<comment type="similarity">
    <text evidence="2 16">Belongs to the ERG4/ERG24 family.</text>
</comment>
<name>A0A1E4T2Q0_9ASCO</name>
<comment type="subcellular location">
    <subcellularLocation>
        <location evidence="1">Membrane</location>
        <topology evidence="1">Multi-pass membrane protein</topology>
    </subcellularLocation>
</comment>
<evidence type="ECO:0000313" key="18">
    <source>
        <dbReference type="Proteomes" id="UP000094801"/>
    </source>
</evidence>
<evidence type="ECO:0000256" key="4">
    <source>
        <dbReference type="ARBA" id="ARBA00022692"/>
    </source>
</evidence>
<dbReference type="PANTHER" id="PTHR21257">
    <property type="entry name" value="DELTA(14)-STEROL REDUCTASE"/>
    <property type="match status" value="1"/>
</dbReference>
<feature type="transmembrane region" description="Helical" evidence="16">
    <location>
        <begin position="282"/>
        <end position="300"/>
    </location>
</feature>
<keyword evidence="8 16" id="KW-0560">Oxidoreductase</keyword>
<dbReference type="PANTHER" id="PTHR21257:SF52">
    <property type="entry name" value="DELTA(14)-STEROL REDUCTASE TM7SF2"/>
    <property type="match status" value="1"/>
</dbReference>
<evidence type="ECO:0000256" key="1">
    <source>
        <dbReference type="ARBA" id="ARBA00004141"/>
    </source>
</evidence>
<comment type="pathway">
    <text evidence="15">Steroid biosynthesis; zymosterol biosynthesis; zymosterol from lanosterol: step 2/6.</text>
</comment>
<keyword evidence="6 16" id="KW-0752">Steroid biosynthesis</keyword>
<dbReference type="Proteomes" id="UP000094801">
    <property type="component" value="Unassembled WGS sequence"/>
</dbReference>
<keyword evidence="13 16" id="KW-0753">Steroid metabolism</keyword>
<dbReference type="GO" id="GO:0006696">
    <property type="term" value="P:ergosterol biosynthetic process"/>
    <property type="evidence" value="ECO:0007669"/>
    <property type="project" value="UniProtKB-ARBA"/>
</dbReference>
<feature type="transmembrane region" description="Helical" evidence="16">
    <location>
        <begin position="152"/>
        <end position="174"/>
    </location>
</feature>
<evidence type="ECO:0000256" key="6">
    <source>
        <dbReference type="ARBA" id="ARBA00022955"/>
    </source>
</evidence>
<organism evidence="17 18">
    <name type="scientific">[Candida] arabinofermentans NRRL YB-2248</name>
    <dbReference type="NCBI Taxonomy" id="983967"/>
    <lineage>
        <taxon>Eukaryota</taxon>
        <taxon>Fungi</taxon>
        <taxon>Dikarya</taxon>
        <taxon>Ascomycota</taxon>
        <taxon>Saccharomycotina</taxon>
        <taxon>Pichiomycetes</taxon>
        <taxon>Pichiales</taxon>
        <taxon>Pichiaceae</taxon>
        <taxon>Ogataea</taxon>
        <taxon>Ogataea/Candida clade</taxon>
    </lineage>
</organism>
<evidence type="ECO:0000256" key="14">
    <source>
        <dbReference type="ARBA" id="ARBA00052254"/>
    </source>
</evidence>
<feature type="transmembrane region" description="Helical" evidence="16">
    <location>
        <begin position="14"/>
        <end position="36"/>
    </location>
</feature>
<dbReference type="FunFam" id="1.20.120.1630:FF:000009">
    <property type="entry name" value="C-14 sterol reductase"/>
    <property type="match status" value="1"/>
</dbReference>
<keyword evidence="11 16" id="KW-0472">Membrane</keyword>
<keyword evidence="9 16" id="KW-0756">Sterol biosynthesis</keyword>
<dbReference type="PROSITE" id="PS01017">
    <property type="entry name" value="STEROL_REDUCT_1"/>
    <property type="match status" value="1"/>
</dbReference>
<feature type="transmembrane region" description="Helical" evidence="16">
    <location>
        <begin position="390"/>
        <end position="408"/>
    </location>
</feature>
<evidence type="ECO:0000256" key="15">
    <source>
        <dbReference type="ARBA" id="ARBA00060638"/>
    </source>
</evidence>
<keyword evidence="4 16" id="KW-0812">Transmembrane</keyword>
<keyword evidence="7 16" id="KW-1133">Transmembrane helix</keyword>
<evidence type="ECO:0000256" key="12">
    <source>
        <dbReference type="ARBA" id="ARBA00023166"/>
    </source>
</evidence>
<accession>A0A1E4T2Q0</accession>
<keyword evidence="5" id="KW-0521">NADP</keyword>
<sequence>MYTQLNPKTKEKDFFGVFGSVIITLLLPTVVLFLYLCCNETYVIDGISIDFNKINEIVQDELIDNWKSLLLNFDCWLFYLCWFFGLVLFDLIMPGKTIHGVELRDGSKLEYLINGWQLSLLFVSLIIGRLFYVGDFNLPELRFLTDNYLSLAVTSFEFSILLSIFVYICSFIPLRDVNGLKTNERILAIGGNSGNLFFDWFIGRELNPRIKSWDIKLFCELRPGLLLWFLLNLSNLQKQYLELGYVTNSLVLVNLLQAFYIFDGVLNEEGCLTMMDITTDGFGFMLAFGDLTWLPFTYCLQSRYLSFKNYELSLIQSCLIVSIMIIGYYIFNSSNKQKSLFKKGKLPNLKSIQTESGSKLLIEGWWGLSQHINYFGDILIALSWCLPTGFNTPLTYFYIIYFTCLLLHRQTRDEDKCKKKYGKYWKEYQRLVPYKIVPYIY</sequence>
<keyword evidence="3 16" id="KW-0444">Lipid biosynthesis</keyword>
<protein>
    <recommendedName>
        <fullName evidence="16">Delta(14)-sterol reductase</fullName>
    </recommendedName>
    <alternativeName>
        <fullName evidence="16">C-14 sterol reductase</fullName>
    </alternativeName>
    <alternativeName>
        <fullName evidence="16">Sterol C14-reductase</fullName>
    </alternativeName>
</protein>
<dbReference type="EMBL" id="KV453851">
    <property type="protein sequence ID" value="ODV86019.1"/>
    <property type="molecule type" value="Genomic_DNA"/>
</dbReference>
<evidence type="ECO:0000313" key="17">
    <source>
        <dbReference type="EMBL" id="ODV86019.1"/>
    </source>
</evidence>
<dbReference type="GO" id="GO:0050613">
    <property type="term" value="F:Delta14-sterol reductase activity"/>
    <property type="evidence" value="ECO:0007669"/>
    <property type="project" value="UniProtKB-EC"/>
</dbReference>
<evidence type="ECO:0000256" key="9">
    <source>
        <dbReference type="ARBA" id="ARBA00023011"/>
    </source>
</evidence>